<dbReference type="EMBL" id="AP021875">
    <property type="protein sequence ID" value="BBO75419.1"/>
    <property type="molecule type" value="Genomic_DNA"/>
</dbReference>
<evidence type="ECO:0000313" key="3">
    <source>
        <dbReference type="EMBL" id="BBO75419.1"/>
    </source>
</evidence>
<gene>
    <name evidence="3" type="ORF">DSCW_28360</name>
</gene>
<proteinExistence type="predicted"/>
<evidence type="ECO:0000259" key="2">
    <source>
        <dbReference type="Pfam" id="PF07603"/>
    </source>
</evidence>
<reference evidence="3 4" key="1">
    <citation type="submission" date="2019-11" db="EMBL/GenBank/DDBJ databases">
        <title>Comparative genomics of hydrocarbon-degrading Desulfosarcina strains.</title>
        <authorList>
            <person name="Watanabe M."/>
            <person name="Kojima H."/>
            <person name="Fukui M."/>
        </authorList>
    </citation>
    <scope>NUCLEOTIDE SEQUENCE [LARGE SCALE GENOMIC DNA]</scope>
    <source>
        <strain evidence="3 4">PP31</strain>
    </source>
</reference>
<protein>
    <recommendedName>
        <fullName evidence="2">Lcl C-terminal domain-containing protein</fullName>
    </recommendedName>
</protein>
<dbReference type="Proteomes" id="UP000427769">
    <property type="component" value="Chromosome"/>
</dbReference>
<dbReference type="KEGG" id="dwd:DSCW_28360"/>
<feature type="domain" description="Lcl C-terminal" evidence="2">
    <location>
        <begin position="36"/>
        <end position="158"/>
    </location>
</feature>
<keyword evidence="1" id="KW-0732">Signal</keyword>
<feature type="chain" id="PRO_5024281287" description="Lcl C-terminal domain-containing protein" evidence="1">
    <location>
        <begin position="27"/>
        <end position="161"/>
    </location>
</feature>
<evidence type="ECO:0000313" key="4">
    <source>
        <dbReference type="Proteomes" id="UP000427769"/>
    </source>
</evidence>
<dbReference type="Pfam" id="PF07603">
    <property type="entry name" value="Lcl_C"/>
    <property type="match status" value="1"/>
</dbReference>
<dbReference type="AlphaFoldDB" id="A0A5K7Z5C0"/>
<organism evidence="3 4">
    <name type="scientific">Desulfosarcina widdelii</name>
    <dbReference type="NCBI Taxonomy" id="947919"/>
    <lineage>
        <taxon>Bacteria</taxon>
        <taxon>Pseudomonadati</taxon>
        <taxon>Thermodesulfobacteriota</taxon>
        <taxon>Desulfobacteria</taxon>
        <taxon>Desulfobacterales</taxon>
        <taxon>Desulfosarcinaceae</taxon>
        <taxon>Desulfosarcina</taxon>
    </lineage>
</organism>
<name>A0A5K7Z5C0_9BACT</name>
<accession>A0A5K7Z5C0</accession>
<sequence length="161" mass="18347">MVRTAAMTVIGLMTWLALAVGGAALAGDRFIDNGDGTVTDHELGVMWAKNDNQGDIDWKQARQWIQFTFPYTISTTYDNWRMPTLKELASLYQADKQAGYETACGQWVQIAPQIRLSCGWVWSSDTSAIQAYIFNFHRGYHYSDRMVHKKAYRALAVRDLR</sequence>
<evidence type="ECO:0000256" key="1">
    <source>
        <dbReference type="SAM" id="SignalP"/>
    </source>
</evidence>
<dbReference type="InterPro" id="IPR011460">
    <property type="entry name" value="Lcl_C"/>
</dbReference>
<feature type="signal peptide" evidence="1">
    <location>
        <begin position="1"/>
        <end position="26"/>
    </location>
</feature>
<dbReference type="RefSeq" id="WP_176603291.1">
    <property type="nucleotide sequence ID" value="NZ_AP021875.1"/>
</dbReference>
<keyword evidence="4" id="KW-1185">Reference proteome</keyword>